<proteinExistence type="predicted"/>
<evidence type="ECO:0000313" key="2">
    <source>
        <dbReference type="Proteomes" id="UP000306393"/>
    </source>
</evidence>
<name>A0A4U3FJG0_9GAMM</name>
<gene>
    <name evidence="1" type="ORF">EpCFBP13511_04740</name>
</gene>
<evidence type="ECO:0000313" key="1">
    <source>
        <dbReference type="EMBL" id="TKJ93874.1"/>
    </source>
</evidence>
<dbReference type="EMBL" id="QGAC01000003">
    <property type="protein sequence ID" value="TKJ93874.1"/>
    <property type="molecule type" value="Genomic_DNA"/>
</dbReference>
<accession>A0A4U3FJG0</accession>
<reference evidence="1 2" key="1">
    <citation type="journal article" date="2019" name="Sci. Rep.">
        <title>Differences in resource use lead to coexistence of seed-transmitted microbial populations.</title>
        <authorList>
            <person name="Torres-Cortes G."/>
            <person name="Garcia B.J."/>
            <person name="Compant S."/>
            <person name="Rezki S."/>
            <person name="Jones P."/>
            <person name="Preveaux A."/>
            <person name="Briand M."/>
            <person name="Roulet A."/>
            <person name="Bouchez O."/>
            <person name="Jacobson D."/>
            <person name="Barret M."/>
        </authorList>
    </citation>
    <scope>NUCLEOTIDE SEQUENCE [LARGE SCALE GENOMIC DNA]</scope>
    <source>
        <strain evidence="1 2">CFBP13511</strain>
    </source>
</reference>
<organism evidence="1 2">
    <name type="scientific">Erwinia persicina</name>
    <dbReference type="NCBI Taxonomy" id="55211"/>
    <lineage>
        <taxon>Bacteria</taxon>
        <taxon>Pseudomonadati</taxon>
        <taxon>Pseudomonadota</taxon>
        <taxon>Gammaproteobacteria</taxon>
        <taxon>Enterobacterales</taxon>
        <taxon>Erwiniaceae</taxon>
        <taxon>Erwinia</taxon>
    </lineage>
</organism>
<sequence length="93" mass="10562">MQNTDDPPLPPGPFTLLNLPGCRSIYDDDLCAWCTHLLYRPGELSLCRLSLAEGHRPSHCDENGYMQACPSLRLNRHIRSSKEQGRNHHGQHD</sequence>
<dbReference type="Proteomes" id="UP000306393">
    <property type="component" value="Unassembled WGS sequence"/>
</dbReference>
<evidence type="ECO:0008006" key="3">
    <source>
        <dbReference type="Google" id="ProtNLM"/>
    </source>
</evidence>
<dbReference type="OrthoDB" id="8913045at2"/>
<comment type="caution">
    <text evidence="1">The sequence shown here is derived from an EMBL/GenBank/DDBJ whole genome shotgun (WGS) entry which is preliminary data.</text>
</comment>
<dbReference type="AlphaFoldDB" id="A0A4U3FJG0"/>
<protein>
    <recommendedName>
        <fullName evidence="3">Antirestriction protein</fullName>
    </recommendedName>
</protein>